<feature type="region of interest" description="Disordered" evidence="6">
    <location>
        <begin position="639"/>
        <end position="666"/>
    </location>
</feature>
<feature type="coiled-coil region" evidence="5">
    <location>
        <begin position="197"/>
        <end position="259"/>
    </location>
</feature>
<evidence type="ECO:0000256" key="5">
    <source>
        <dbReference type="SAM" id="Coils"/>
    </source>
</evidence>
<comment type="caution">
    <text evidence="8">The sequence shown here is derived from an EMBL/GenBank/DDBJ whole genome shotgun (WGS) entry which is preliminary data.</text>
</comment>
<sequence length="736" mass="86961">MNNQYPYIPNNNANMIPEQQRSPQCNPSYNNIPNSNLSYTINSERIQQNQIPLMNTSNINSFQLYPQQNANNNFNMYYTNSSIPNNSNNQSLLNNSRQTQINYLNSLQRPSPQQLYNSRISTYSRIQNQQINSQLLRQQQIRQNLLQQNQIHIPQQQLNQNILQQAQLQIQQQNLQQFHNPLTQKAPNDQRKQIQHIQQLQQLQQLHQQQQQQQQQQHLQQQQQQQQQQHLQQQQQQQLQQLQQQRQQQQLQLQFQQQNNQVNQQHKSQVLHNVQKSTLNDSNESFDNTKVKLEKKPFIRKFFRPLIPLILPWELKLENKRNTFSNKFTILEELYNVLYFNKINNIKQYYVFISCYEKGDEVKMTWPFYIKEIRCNDKTLDLVRKTPIYGNDGHLLQTNGIDCPYDLTNYLKEDNVIEIITDKIDKCLDDKIIHANFNIVFNILETEDEFKKQTGGNLSNSDDDDLIIVDPNITISLKCPISLIRIMNPVRGKRCQHLQTFDLDSYLSINYKHGKWACPICNKKTTTSDLQFDEWYNNLLNEIPEDIEKIQIDKNGKYIINKEVKEKTNSPQIIYNLDDDDLEENDSDNKIEKKINIKNNQKSENMIGNSNLNKNVKTNTNNNNTIDNMNNNIINMQNINNNNNSPAINSKGNNEEDLQSHQKRQREEDLHFNQYITDNNIHQLKKKNNNNSQQILKPQSNINKELPDIGSIKFNPIFDKLMNAATTLNFDNIFNK</sequence>
<evidence type="ECO:0000313" key="8">
    <source>
        <dbReference type="EMBL" id="ORX87899.1"/>
    </source>
</evidence>
<dbReference type="GO" id="GO:0016592">
    <property type="term" value="C:mediator complex"/>
    <property type="evidence" value="ECO:0007669"/>
    <property type="project" value="TreeGrafter"/>
</dbReference>
<keyword evidence="5" id="KW-0175">Coiled coil</keyword>
<dbReference type="STRING" id="1754192.A0A1Y1XQ66"/>
<keyword evidence="3" id="KW-0862">Zinc</keyword>
<accession>A0A1Y1XQ66</accession>
<evidence type="ECO:0000313" key="9">
    <source>
        <dbReference type="Proteomes" id="UP000193944"/>
    </source>
</evidence>
<organism evidence="8 9">
    <name type="scientific">Anaeromyces robustus</name>
    <dbReference type="NCBI Taxonomy" id="1754192"/>
    <lineage>
        <taxon>Eukaryota</taxon>
        <taxon>Fungi</taxon>
        <taxon>Fungi incertae sedis</taxon>
        <taxon>Chytridiomycota</taxon>
        <taxon>Chytridiomycota incertae sedis</taxon>
        <taxon>Neocallimastigomycetes</taxon>
        <taxon>Neocallimastigales</taxon>
        <taxon>Neocallimastigaceae</taxon>
        <taxon>Anaeromyces</taxon>
    </lineage>
</organism>
<keyword evidence="2 4" id="KW-0863">Zinc-finger</keyword>
<dbReference type="PANTHER" id="PTHR46007:SF12">
    <property type="entry name" value="C2H2-TYPE DOMAIN-CONTAINING PROTEIN-RELATED"/>
    <property type="match status" value="1"/>
</dbReference>
<feature type="compositionally biased region" description="Low complexity" evidence="6">
    <location>
        <begin position="639"/>
        <end position="652"/>
    </location>
</feature>
<dbReference type="Pfam" id="PF02891">
    <property type="entry name" value="zf-MIZ"/>
    <property type="match status" value="1"/>
</dbReference>
<evidence type="ECO:0000256" key="6">
    <source>
        <dbReference type="SAM" id="MobiDB-lite"/>
    </source>
</evidence>
<evidence type="ECO:0000259" key="7">
    <source>
        <dbReference type="PROSITE" id="PS51044"/>
    </source>
</evidence>
<feature type="region of interest" description="Disordered" evidence="6">
    <location>
        <begin position="1"/>
        <end position="22"/>
    </location>
</feature>
<reference evidence="8 9" key="2">
    <citation type="submission" date="2016-08" db="EMBL/GenBank/DDBJ databases">
        <title>Pervasive Adenine N6-methylation of Active Genes in Fungi.</title>
        <authorList>
            <consortium name="DOE Joint Genome Institute"/>
            <person name="Mondo S.J."/>
            <person name="Dannebaum R.O."/>
            <person name="Kuo R.C."/>
            <person name="Labutti K."/>
            <person name="Haridas S."/>
            <person name="Kuo A."/>
            <person name="Salamov A."/>
            <person name="Ahrendt S.R."/>
            <person name="Lipzen A."/>
            <person name="Sullivan W."/>
            <person name="Andreopoulos W.B."/>
            <person name="Clum A."/>
            <person name="Lindquist E."/>
            <person name="Daum C."/>
            <person name="Ramamoorthy G.K."/>
            <person name="Gryganskyi A."/>
            <person name="Culley D."/>
            <person name="Magnuson J.K."/>
            <person name="James T.Y."/>
            <person name="O'Malley M.A."/>
            <person name="Stajich J.E."/>
            <person name="Spatafora J.W."/>
            <person name="Visel A."/>
            <person name="Grigoriev I.V."/>
        </authorList>
    </citation>
    <scope>NUCLEOTIDE SEQUENCE [LARGE SCALE GENOMIC DNA]</scope>
    <source>
        <strain evidence="8 9">S4</strain>
    </source>
</reference>
<keyword evidence="1" id="KW-0479">Metal-binding</keyword>
<dbReference type="Proteomes" id="UP000193944">
    <property type="component" value="Unassembled WGS sequence"/>
</dbReference>
<dbReference type="InterPro" id="IPR013083">
    <property type="entry name" value="Znf_RING/FYVE/PHD"/>
</dbReference>
<dbReference type="GO" id="GO:0003713">
    <property type="term" value="F:transcription coactivator activity"/>
    <property type="evidence" value="ECO:0007669"/>
    <property type="project" value="TreeGrafter"/>
</dbReference>
<evidence type="ECO:0000256" key="2">
    <source>
        <dbReference type="ARBA" id="ARBA00022771"/>
    </source>
</evidence>
<proteinExistence type="predicted"/>
<dbReference type="SUPFAM" id="SSF57850">
    <property type="entry name" value="RING/U-box"/>
    <property type="match status" value="1"/>
</dbReference>
<dbReference type="GO" id="GO:0045944">
    <property type="term" value="P:positive regulation of transcription by RNA polymerase II"/>
    <property type="evidence" value="ECO:0007669"/>
    <property type="project" value="TreeGrafter"/>
</dbReference>
<evidence type="ECO:0000256" key="1">
    <source>
        <dbReference type="ARBA" id="ARBA00022723"/>
    </source>
</evidence>
<dbReference type="Gene3D" id="3.30.40.10">
    <property type="entry name" value="Zinc/RING finger domain, C3HC4 (zinc finger)"/>
    <property type="match status" value="1"/>
</dbReference>
<name>A0A1Y1XQ66_9FUNG</name>
<protein>
    <recommendedName>
        <fullName evidence="7">SP-RING-type domain-containing protein</fullName>
    </recommendedName>
</protein>
<dbReference type="GO" id="GO:0008270">
    <property type="term" value="F:zinc ion binding"/>
    <property type="evidence" value="ECO:0007669"/>
    <property type="project" value="UniProtKB-KW"/>
</dbReference>
<dbReference type="CDD" id="cd16650">
    <property type="entry name" value="SP-RING_PIAS-like"/>
    <property type="match status" value="1"/>
</dbReference>
<dbReference type="InterPro" id="IPR051647">
    <property type="entry name" value="Mediator_comp_sub12"/>
</dbReference>
<evidence type="ECO:0000256" key="3">
    <source>
        <dbReference type="ARBA" id="ARBA00022833"/>
    </source>
</evidence>
<reference evidence="8 9" key="1">
    <citation type="submission" date="2016-08" db="EMBL/GenBank/DDBJ databases">
        <title>A Parts List for Fungal Cellulosomes Revealed by Comparative Genomics.</title>
        <authorList>
            <consortium name="DOE Joint Genome Institute"/>
            <person name="Haitjema C.H."/>
            <person name="Gilmore S.P."/>
            <person name="Henske J.K."/>
            <person name="Solomon K.V."/>
            <person name="De Groot R."/>
            <person name="Kuo A."/>
            <person name="Mondo S.J."/>
            <person name="Salamov A.A."/>
            <person name="Labutti K."/>
            <person name="Zhao Z."/>
            <person name="Chiniquy J."/>
            <person name="Barry K."/>
            <person name="Brewer H.M."/>
            <person name="Purvine S.O."/>
            <person name="Wright A.T."/>
            <person name="Boxma B."/>
            <person name="Van Alen T."/>
            <person name="Hackstein J.H."/>
            <person name="Baker S.E."/>
            <person name="Grigoriev I.V."/>
            <person name="O'Malley M.A."/>
        </authorList>
    </citation>
    <scope>NUCLEOTIDE SEQUENCE [LARGE SCALE GENOMIC DNA]</scope>
    <source>
        <strain evidence="8 9">S4</strain>
    </source>
</reference>
<keyword evidence="9" id="KW-1185">Reference proteome</keyword>
<gene>
    <name evidence="8" type="ORF">BCR32DRAFT_239808</name>
</gene>
<evidence type="ECO:0000256" key="4">
    <source>
        <dbReference type="PROSITE-ProRule" id="PRU00452"/>
    </source>
</evidence>
<dbReference type="EMBL" id="MCFG01000004">
    <property type="protein sequence ID" value="ORX87899.1"/>
    <property type="molecule type" value="Genomic_DNA"/>
</dbReference>
<dbReference type="OrthoDB" id="28127at2759"/>
<feature type="domain" description="SP-RING-type" evidence="7">
    <location>
        <begin position="463"/>
        <end position="545"/>
    </location>
</feature>
<dbReference type="PANTHER" id="PTHR46007">
    <property type="entry name" value="MEDIATOR OF RNA POLYMERASE II TRANSCRIPTION SUBUNIT 12"/>
    <property type="match status" value="1"/>
</dbReference>
<dbReference type="PROSITE" id="PS51044">
    <property type="entry name" value="ZF_SP_RING"/>
    <property type="match status" value="1"/>
</dbReference>
<dbReference type="AlphaFoldDB" id="A0A1Y1XQ66"/>
<dbReference type="InterPro" id="IPR004181">
    <property type="entry name" value="Znf_MIZ"/>
</dbReference>